<dbReference type="GO" id="GO:0034237">
    <property type="term" value="F:protein kinase A regulatory subunit binding"/>
    <property type="evidence" value="ECO:0007669"/>
    <property type="project" value="TreeGrafter"/>
</dbReference>
<evidence type="ECO:0000313" key="4">
    <source>
        <dbReference type="EMBL" id="PRP80104.1"/>
    </source>
</evidence>
<evidence type="ECO:0000256" key="3">
    <source>
        <dbReference type="SAM" id="MobiDB-lite"/>
    </source>
</evidence>
<feature type="compositionally biased region" description="Gly residues" evidence="3">
    <location>
        <begin position="370"/>
        <end position="380"/>
    </location>
</feature>
<feature type="region of interest" description="Disordered" evidence="3">
    <location>
        <begin position="257"/>
        <end position="384"/>
    </location>
</feature>
<feature type="compositionally biased region" description="Low complexity" evidence="3">
    <location>
        <begin position="320"/>
        <end position="349"/>
    </location>
</feature>
<sequence>MPLSGYTLRRGDAPIFLGNPATATPANLSNAAVQGSLVVCIEHMASLCSFASHIFSEIVKEASTTYQRVETLRGRVQDAVQLLPTVEDTFVKSSTEVLFNNQRSFFASATNEGAQLFTKDNRTNSINQTYGRAEKPPSFSRVNPYMENNMDALKLYSNPEFFLEQWIEEQMRIREANKKLRAQKKAAKAKKAQTEDTKSGVVQVAKMVVVRYDKDTGQKIIEEVPQVAAHSTVQSQLTYAEGGKPIDFSHANVPAYSSPPPVSSFSAPPSGSTLRAPSHTSYAPPAVQEYIPPPPTAATGFPSAPQYVAPPQVYTPPPQHSQVYPQQPSQVYPQQAYTSAPQALAAPTAPAAPAPPPPPSAPAPPPPPSGGGGGGGGMGSLAGALGNVSLNSAAARAKPVDERSSLLNQIKLGANLKSAQTRAVADTPAKEETNSVASILARRIAIAGSDSESDEEDNEEWD</sequence>
<feature type="region of interest" description="Disordered" evidence="3">
    <location>
        <begin position="415"/>
        <end position="435"/>
    </location>
</feature>
<keyword evidence="2" id="KW-0175">Coiled coil</keyword>
<dbReference type="AlphaFoldDB" id="A0A2P6N834"/>
<feature type="coiled-coil region" evidence="2">
    <location>
        <begin position="163"/>
        <end position="197"/>
    </location>
</feature>
<evidence type="ECO:0000256" key="1">
    <source>
        <dbReference type="ARBA" id="ARBA00006993"/>
    </source>
</evidence>
<dbReference type="PANTHER" id="PTHR12902:SF1">
    <property type="entry name" value="WISKOTT-ALDRICH SYNDROME PROTEIN FAMILY MEMBER"/>
    <property type="match status" value="1"/>
</dbReference>
<name>A0A2P6N834_9EUKA</name>
<protein>
    <recommendedName>
        <fullName evidence="6">WASP family protein member</fullName>
    </recommendedName>
</protein>
<dbReference type="STRING" id="1890364.A0A2P6N834"/>
<feature type="compositionally biased region" description="Pro residues" evidence="3">
    <location>
        <begin position="350"/>
        <end position="369"/>
    </location>
</feature>
<evidence type="ECO:0000313" key="5">
    <source>
        <dbReference type="Proteomes" id="UP000241769"/>
    </source>
</evidence>
<dbReference type="Gene3D" id="6.10.280.150">
    <property type="match status" value="2"/>
</dbReference>
<comment type="caution">
    <text evidence="4">The sequence shown here is derived from an EMBL/GenBank/DDBJ whole genome shotgun (WGS) entry which is preliminary data.</text>
</comment>
<organism evidence="4 5">
    <name type="scientific">Planoprotostelium fungivorum</name>
    <dbReference type="NCBI Taxonomy" id="1890364"/>
    <lineage>
        <taxon>Eukaryota</taxon>
        <taxon>Amoebozoa</taxon>
        <taxon>Evosea</taxon>
        <taxon>Variosea</taxon>
        <taxon>Cavosteliida</taxon>
        <taxon>Cavosteliaceae</taxon>
        <taxon>Planoprotostelium</taxon>
    </lineage>
</organism>
<dbReference type="GO" id="GO:0030036">
    <property type="term" value="P:actin cytoskeleton organization"/>
    <property type="evidence" value="ECO:0007669"/>
    <property type="project" value="InterPro"/>
</dbReference>
<dbReference type="Proteomes" id="UP000241769">
    <property type="component" value="Unassembled WGS sequence"/>
</dbReference>
<gene>
    <name evidence="4" type="ORF">PROFUN_12258</name>
</gene>
<dbReference type="GO" id="GO:2000601">
    <property type="term" value="P:positive regulation of Arp2/3 complex-mediated actin nucleation"/>
    <property type="evidence" value="ECO:0007669"/>
    <property type="project" value="TreeGrafter"/>
</dbReference>
<dbReference type="PANTHER" id="PTHR12902">
    <property type="entry name" value="WASP-1"/>
    <property type="match status" value="1"/>
</dbReference>
<dbReference type="PRINTS" id="PR00671">
    <property type="entry name" value="INHIBINBB"/>
</dbReference>
<dbReference type="InParanoid" id="A0A2P6N834"/>
<accession>A0A2P6N834</accession>
<dbReference type="GO" id="GO:0005856">
    <property type="term" value="C:cytoskeleton"/>
    <property type="evidence" value="ECO:0007669"/>
    <property type="project" value="UniProtKB-SubCell"/>
</dbReference>
<dbReference type="Gene3D" id="1.20.5.340">
    <property type="match status" value="1"/>
</dbReference>
<dbReference type="OrthoDB" id="20101at2759"/>
<dbReference type="GO" id="GO:0071933">
    <property type="term" value="F:Arp2/3 complex binding"/>
    <property type="evidence" value="ECO:0007669"/>
    <property type="project" value="TreeGrafter"/>
</dbReference>
<dbReference type="EMBL" id="MDYQ01000161">
    <property type="protein sequence ID" value="PRP80104.1"/>
    <property type="molecule type" value="Genomic_DNA"/>
</dbReference>
<proteinExistence type="inferred from homology"/>
<feature type="compositionally biased region" description="Polar residues" evidence="3">
    <location>
        <begin position="271"/>
        <end position="281"/>
    </location>
</feature>
<comment type="similarity">
    <text evidence="1">Belongs to the SCAR/WAVE family.</text>
</comment>
<dbReference type="GO" id="GO:0003779">
    <property type="term" value="F:actin binding"/>
    <property type="evidence" value="ECO:0007669"/>
    <property type="project" value="UniProtKB-KW"/>
</dbReference>
<dbReference type="InterPro" id="IPR028288">
    <property type="entry name" value="SCAR/WAVE_fam"/>
</dbReference>
<keyword evidence="5" id="KW-1185">Reference proteome</keyword>
<evidence type="ECO:0008006" key="6">
    <source>
        <dbReference type="Google" id="ProtNLM"/>
    </source>
</evidence>
<reference evidence="4 5" key="1">
    <citation type="journal article" date="2018" name="Genome Biol. Evol.">
        <title>Multiple Roots of Fruiting Body Formation in Amoebozoa.</title>
        <authorList>
            <person name="Hillmann F."/>
            <person name="Forbes G."/>
            <person name="Novohradska S."/>
            <person name="Ferling I."/>
            <person name="Riege K."/>
            <person name="Groth M."/>
            <person name="Westermann M."/>
            <person name="Marz M."/>
            <person name="Spaller T."/>
            <person name="Winckler T."/>
            <person name="Schaap P."/>
            <person name="Glockner G."/>
        </authorList>
    </citation>
    <scope>NUCLEOTIDE SEQUENCE [LARGE SCALE GENOMIC DNA]</scope>
    <source>
        <strain evidence="4 5">Jena</strain>
    </source>
</reference>
<evidence type="ECO:0000256" key="2">
    <source>
        <dbReference type="SAM" id="Coils"/>
    </source>
</evidence>